<dbReference type="EMBL" id="RPHB01000002">
    <property type="protein sequence ID" value="MBW3466827.1"/>
    <property type="molecule type" value="Genomic_DNA"/>
</dbReference>
<dbReference type="InterPro" id="IPR051395">
    <property type="entry name" value="Cytochrome_c_Peroxidase/MauG"/>
</dbReference>
<keyword evidence="7" id="KW-0575">Peroxidase</keyword>
<dbReference type="PANTHER" id="PTHR30600:SF10">
    <property type="entry name" value="BLL6722 PROTEIN"/>
    <property type="match status" value="1"/>
</dbReference>
<dbReference type="InterPro" id="IPR026259">
    <property type="entry name" value="MauG/Cytc_peroxidase"/>
</dbReference>
<dbReference type="GO" id="GO:0030313">
    <property type="term" value="C:cell envelope"/>
    <property type="evidence" value="ECO:0007669"/>
    <property type="project" value="UniProtKB-SubCell"/>
</dbReference>
<accession>A0A951MD78</accession>
<evidence type="ECO:0000313" key="5">
    <source>
        <dbReference type="EMBL" id="MBW3466827.1"/>
    </source>
</evidence>
<keyword evidence="8" id="KW-1185">Reference proteome</keyword>
<evidence type="ECO:0000313" key="7">
    <source>
        <dbReference type="EMBL" id="MBW3470306.1"/>
    </source>
</evidence>
<evidence type="ECO:0000256" key="2">
    <source>
        <dbReference type="ARBA" id="ARBA00022729"/>
    </source>
</evidence>
<evidence type="ECO:0000313" key="6">
    <source>
        <dbReference type="EMBL" id="MBW3469619.1"/>
    </source>
</evidence>
<evidence type="ECO:0000313" key="8">
    <source>
        <dbReference type="Proteomes" id="UP000727490"/>
    </source>
</evidence>
<dbReference type="PANTHER" id="PTHR30600">
    <property type="entry name" value="CYTOCHROME C PEROXIDASE-RELATED"/>
    <property type="match status" value="1"/>
</dbReference>
<evidence type="ECO:0000259" key="4">
    <source>
        <dbReference type="Pfam" id="PF03150"/>
    </source>
</evidence>
<dbReference type="AlphaFoldDB" id="A0A951MD78"/>
<name>A0A951MD78_9BACT</name>
<comment type="caution">
    <text evidence="7">The sequence shown here is derived from an EMBL/GenBank/DDBJ whole genome shotgun (WGS) entry which is preliminary data.</text>
</comment>
<reference evidence="7" key="1">
    <citation type="submission" date="2018-11" db="EMBL/GenBank/DDBJ databases">
        <authorList>
            <person name="Misztak A.E."/>
            <person name="Waleron M."/>
            <person name="Waleron K.F."/>
        </authorList>
    </citation>
    <scope>NUCLEOTIDE SEQUENCE</scope>
    <source>
        <strain evidence="7">DPMB0001</strain>
    </source>
</reference>
<reference evidence="7 8" key="2">
    <citation type="journal article" date="2020" name="Syst. Appl. Microbiol.">
        <title>Arthrospiribacter ruber gen. nov., sp. nov., a novel bacterium isolated from Arthrospira cultures.</title>
        <authorList>
            <person name="Waleron M."/>
            <person name="Misztak A."/>
            <person name="Waleron M.M."/>
            <person name="Furmaniak M."/>
            <person name="Mrozik A."/>
            <person name="Waleron K."/>
        </authorList>
    </citation>
    <scope>NUCLEOTIDE SEQUENCE [LARGE SCALE GENOMIC DNA]</scope>
    <source>
        <strain evidence="7 8">DPMB0001</strain>
    </source>
</reference>
<gene>
    <name evidence="5" type="ORF">EGN73_03230</name>
    <name evidence="6" type="ORF">EGN73_17630</name>
    <name evidence="7" type="ORF">EGN73_21190</name>
</gene>
<dbReference type="Proteomes" id="UP000727490">
    <property type="component" value="Unassembled WGS sequence"/>
</dbReference>
<feature type="domain" description="Di-haem cytochrome c peroxidase" evidence="4">
    <location>
        <begin position="63"/>
        <end position="211"/>
    </location>
</feature>
<dbReference type="EMBL" id="RPHB01000008">
    <property type="protein sequence ID" value="MBW3469619.1"/>
    <property type="molecule type" value="Genomic_DNA"/>
</dbReference>
<protein>
    <submittedName>
        <fullName evidence="7">Cytochrome-c peroxidase</fullName>
    </submittedName>
</protein>
<comment type="subcellular location">
    <subcellularLocation>
        <location evidence="1">Cell envelope</location>
    </subcellularLocation>
</comment>
<keyword evidence="2" id="KW-0732">Signal</keyword>
<proteinExistence type="predicted"/>
<sequence>MVEKSFPKRFFSFVLITGAILSSCDFQIEEPELPQPGPTFINMKVPEGFPTPVFQESNPLTKEGVELGRRLFYDPNISANGKVSCASCHSQHLAFSDGVALGNHGVSGNTLERHSPTLFNMVWMNNGLFWDGGSKNLESQAFGPLTHADEMGMSLQGLDAKISSNPDYVEIFFEAYEDGPTVQNVAKALALFQKTLVSAGSKYDRYFRQEENVRLSSLELKGLELVRNNCSPCHSGELFTDNQFHNNGLDDDFSDLSHEKIFLGRYRITFRDEDMGAYKTPSLRNVAITAPYMHDGRFGNLGQVLDHYSDGIKDTPYTSRMLYSEQPKPGISLTYDDKIAIIAFLKTLTDLEFIENPEFSKPYE</sequence>
<evidence type="ECO:0000256" key="1">
    <source>
        <dbReference type="ARBA" id="ARBA00004196"/>
    </source>
</evidence>
<evidence type="ECO:0000256" key="3">
    <source>
        <dbReference type="ARBA" id="ARBA00023002"/>
    </source>
</evidence>
<dbReference type="EMBL" id="RPHB01000013">
    <property type="protein sequence ID" value="MBW3470306.1"/>
    <property type="molecule type" value="Genomic_DNA"/>
</dbReference>
<dbReference type="GO" id="GO:0004130">
    <property type="term" value="F:cytochrome-c peroxidase activity"/>
    <property type="evidence" value="ECO:0007669"/>
    <property type="project" value="TreeGrafter"/>
</dbReference>
<dbReference type="Pfam" id="PF03150">
    <property type="entry name" value="CCP_MauG"/>
    <property type="match status" value="1"/>
</dbReference>
<dbReference type="InterPro" id="IPR004852">
    <property type="entry name" value="Di-haem_cyt_c_peroxidsae"/>
</dbReference>
<keyword evidence="3" id="KW-0560">Oxidoreductase</keyword>
<organism evidence="7 8">
    <name type="scientific">Arthrospiribacter ruber</name>
    <dbReference type="NCBI Taxonomy" id="2487934"/>
    <lineage>
        <taxon>Bacteria</taxon>
        <taxon>Pseudomonadati</taxon>
        <taxon>Bacteroidota</taxon>
        <taxon>Cytophagia</taxon>
        <taxon>Cytophagales</taxon>
        <taxon>Cyclobacteriaceae</taxon>
        <taxon>Arthrospiribacter</taxon>
    </lineage>
</organism>
<dbReference type="PROSITE" id="PS51257">
    <property type="entry name" value="PROKAR_LIPOPROTEIN"/>
    <property type="match status" value="1"/>
</dbReference>
<dbReference type="RefSeq" id="WP_219287045.1">
    <property type="nucleotide sequence ID" value="NZ_RPHB01000002.1"/>
</dbReference>
<dbReference type="PIRSF" id="PIRSF000294">
    <property type="entry name" value="Cytochrome-c_peroxidase"/>
    <property type="match status" value="1"/>
</dbReference>